<feature type="domain" description="Centrosomin N-terminal motif 1" evidence="5">
    <location>
        <begin position="163"/>
        <end position="227"/>
    </location>
</feature>
<reference evidence="6 7" key="1">
    <citation type="journal article" date="2019" name="Fungal Biol. Biotechnol.">
        <title>Draft genome sequence of fastidious pathogen Ceratobasidium theobromae, which causes vascular-streak dieback in Theobroma cacao.</title>
        <authorList>
            <person name="Ali S.S."/>
            <person name="Asman A."/>
            <person name="Shao J."/>
            <person name="Firmansyah A.P."/>
            <person name="Susilo A.W."/>
            <person name="Rosmana A."/>
            <person name="McMahon P."/>
            <person name="Junaid M."/>
            <person name="Guest D."/>
            <person name="Kheng T.Y."/>
            <person name="Meinhardt L.W."/>
            <person name="Bailey B.A."/>
        </authorList>
    </citation>
    <scope>NUCLEOTIDE SEQUENCE [LARGE SCALE GENOMIC DNA]</scope>
    <source>
        <strain evidence="6 7">CT2</strain>
    </source>
</reference>
<protein>
    <submittedName>
        <fullName evidence="6">Microtubule organizer protein 1</fullName>
    </submittedName>
</protein>
<feature type="coiled-coil region" evidence="3">
    <location>
        <begin position="163"/>
        <end position="671"/>
    </location>
</feature>
<sequence>MSIRGRAGRFKDALGDASAQPLPQDVSFGSYQSSFASPGPMSRKPNNPTSTPRRRSSTRTITGPDDSLGTPVGPQRINSFALRDVDESLDRLAEISGGGGDSPVPSPEKDKRSLLLDSVDKGTKLKDSKTGATDKGPTMTLREQEKVRIVYDLRPELIVVQLIDQVKRENFALKLKVHFLEERLNQLAPDHLESALKQNISLKIEVQSQRVELKKHKKAAADAERAMAELRREMEISGSSSVALQDERARRIETERLLDERERELRALRRRVGSGGSGEVSELRSRNAQLEDELEEARQALTDTNDALERSAHGAIDDLEDENAALRHEAQAQLDALAQLGEERDDAREELDTLRLAHEQLIRRHEASLQERSASRLQFEDERTEREALEEDVNALRDKLTATNIEMESRENEFRVLEAELRADMDERDAEWRQEMAELGSRVEELQDALAAREEELRELRLRNEDLEDNTHHLHDQVETAFAHVETERNALISEKEEREAELEAANADIAAQAKRIYELEEALDATQSAETEARQEREVEMQVVAALKEKLADTKDELRSLQDSYVVLEAQLVELRAREQSLARRDDMIAEELEELRVVQEELEVEKRKLETELLETEEKWERERAEREREARVWAGRVEDAERLQARAVDELEHDLEHARNELRSVELALGQRESDLAAVQAALRSLEAARANSTTDKFSMELELDRLQRDLERCEDELARVRRELADAETRAREREGVVDKMHAEKRDLETQLAVQRQARLNLSEKLDAAQTVSLSSIPPALANTLQSLKAAESETATFKSRVTELESRLSKDQRSHSTTESQYREQITERNTLLLTICKYVDQVLGADKKRPNDGKPFTNFSVFHDRILERLRSLTLINTEFVKRSKELEARLMGKIQDLNKALDNRMKGLDKFEASLRNVAETKQGWKKKLIVKEGELDALRAHNDDLLIQIRQLRRTSSGEGVAAGTEIRSLSARAQNAERRLQNAQNQLAAAEERFSQQSERNASSEIKWEARVKEYEARVKAAEEKVKRERQGAKERAAELENAIKSLERQLERERKRSAQLTELNDLNKVNLGS</sequence>
<dbReference type="OrthoDB" id="10255000at2759"/>
<accession>A0A5N5QAV5</accession>
<name>A0A5N5QAV5_9AGAM</name>
<dbReference type="AlphaFoldDB" id="A0A5N5QAV5"/>
<evidence type="ECO:0000313" key="6">
    <source>
        <dbReference type="EMBL" id="KAB5588769.1"/>
    </source>
</evidence>
<dbReference type="Pfam" id="PF07989">
    <property type="entry name" value="Cnn_1N"/>
    <property type="match status" value="1"/>
</dbReference>
<gene>
    <name evidence="6" type="ORF">CTheo_7787</name>
</gene>
<keyword evidence="7" id="KW-1185">Reference proteome</keyword>
<comment type="subcellular location">
    <subcellularLocation>
        <location evidence="1">Cytoplasm</location>
    </subcellularLocation>
</comment>
<organism evidence="6 7">
    <name type="scientific">Ceratobasidium theobromae</name>
    <dbReference type="NCBI Taxonomy" id="1582974"/>
    <lineage>
        <taxon>Eukaryota</taxon>
        <taxon>Fungi</taxon>
        <taxon>Dikarya</taxon>
        <taxon>Basidiomycota</taxon>
        <taxon>Agaricomycotina</taxon>
        <taxon>Agaricomycetes</taxon>
        <taxon>Cantharellales</taxon>
        <taxon>Ceratobasidiaceae</taxon>
        <taxon>Ceratobasidium</taxon>
    </lineage>
</organism>
<feature type="compositionally biased region" description="Polar residues" evidence="4">
    <location>
        <begin position="27"/>
        <end position="36"/>
    </location>
</feature>
<feature type="coiled-coil region" evidence="3">
    <location>
        <begin position="943"/>
        <end position="1073"/>
    </location>
</feature>
<dbReference type="InterPro" id="IPR012943">
    <property type="entry name" value="Cnn_1N"/>
</dbReference>
<evidence type="ECO:0000256" key="1">
    <source>
        <dbReference type="ARBA" id="ARBA00004496"/>
    </source>
</evidence>
<comment type="caution">
    <text evidence="6">The sequence shown here is derived from an EMBL/GenBank/DDBJ whole genome shotgun (WGS) entry which is preliminary data.</text>
</comment>
<evidence type="ECO:0000259" key="5">
    <source>
        <dbReference type="Pfam" id="PF07989"/>
    </source>
</evidence>
<evidence type="ECO:0000256" key="3">
    <source>
        <dbReference type="SAM" id="Coils"/>
    </source>
</evidence>
<dbReference type="GO" id="GO:0005737">
    <property type="term" value="C:cytoplasm"/>
    <property type="evidence" value="ECO:0007669"/>
    <property type="project" value="UniProtKB-SubCell"/>
</dbReference>
<keyword evidence="2" id="KW-0963">Cytoplasm</keyword>
<proteinExistence type="predicted"/>
<evidence type="ECO:0000313" key="7">
    <source>
        <dbReference type="Proteomes" id="UP000383932"/>
    </source>
</evidence>
<feature type="compositionally biased region" description="Basic and acidic residues" evidence="4">
    <location>
        <begin position="107"/>
        <end position="129"/>
    </location>
</feature>
<dbReference type="Proteomes" id="UP000383932">
    <property type="component" value="Unassembled WGS sequence"/>
</dbReference>
<dbReference type="GO" id="GO:0005815">
    <property type="term" value="C:microtubule organizing center"/>
    <property type="evidence" value="ECO:0007669"/>
    <property type="project" value="InterPro"/>
</dbReference>
<evidence type="ECO:0000256" key="4">
    <source>
        <dbReference type="SAM" id="MobiDB-lite"/>
    </source>
</evidence>
<dbReference type="Gene3D" id="1.20.5.170">
    <property type="match status" value="1"/>
</dbReference>
<keyword evidence="3" id="KW-0175">Coiled coil</keyword>
<feature type="region of interest" description="Disordered" evidence="4">
    <location>
        <begin position="1"/>
        <end position="77"/>
    </location>
</feature>
<feature type="region of interest" description="Disordered" evidence="4">
    <location>
        <begin position="93"/>
        <end position="137"/>
    </location>
</feature>
<dbReference type="EMBL" id="SSOP01000373">
    <property type="protein sequence ID" value="KAB5588769.1"/>
    <property type="molecule type" value="Genomic_DNA"/>
</dbReference>
<feature type="region of interest" description="Disordered" evidence="4">
    <location>
        <begin position="806"/>
        <end position="829"/>
    </location>
</feature>
<evidence type="ECO:0000256" key="2">
    <source>
        <dbReference type="ARBA" id="ARBA00022490"/>
    </source>
</evidence>